<gene>
    <name evidence="2" type="ORF">SAMD00023353_6900500</name>
</gene>
<feature type="domain" description="Heterokaryon incompatibility" evidence="1">
    <location>
        <begin position="146"/>
        <end position="297"/>
    </location>
</feature>
<dbReference type="Proteomes" id="UP000054516">
    <property type="component" value="Unassembled WGS sequence"/>
</dbReference>
<evidence type="ECO:0000313" key="2">
    <source>
        <dbReference type="EMBL" id="GAP91688.2"/>
    </source>
</evidence>
<keyword evidence="3" id="KW-1185">Reference proteome</keyword>
<organism evidence="2">
    <name type="scientific">Rosellinia necatrix</name>
    <name type="common">White root-rot fungus</name>
    <dbReference type="NCBI Taxonomy" id="77044"/>
    <lineage>
        <taxon>Eukaryota</taxon>
        <taxon>Fungi</taxon>
        <taxon>Dikarya</taxon>
        <taxon>Ascomycota</taxon>
        <taxon>Pezizomycotina</taxon>
        <taxon>Sordariomycetes</taxon>
        <taxon>Xylariomycetidae</taxon>
        <taxon>Xylariales</taxon>
        <taxon>Xylariaceae</taxon>
        <taxon>Rosellinia</taxon>
    </lineage>
</organism>
<proteinExistence type="predicted"/>
<sequence length="669" mass="76479">MYNLKLAIDKNELSMDDFQMLYPDFKTTVACDEDSFHVQCFSSSLHPTSRLLEDAYPYDDVGCLFECAEIHESDVLPRPILGQSTDGKESLEFISEQIQICRQSHPRCQVASANWYPTRLLQATVVNGVIELRIVEPAETPLIGPYITLSHCWGGQQPLQLTTKNKEELKKSVPLEHVPKLYMDSINVALGLKVRYIWIDSLCIMQDSRDDWRQESATMSLVYKNGLFNVEAVSSRNCHYPMFGSRDPVLLFPHIVQIGTPDEPRYEKWTENDDEYWASGGFLEEEVLYGRGWVLQERLLAIRSVMFTGKQIFYRCAEGFTSEIEGLKHFPAESRRGYSLFRNLSTASVTEDNCFELWRLVTRKYNLCALTVPGDKLIAIAGVARMFGNVRRSRYLAGLWEHTLLEDLLWYRSGDAHQRPIDYRAPTWSWASVNTIENVEDRNIRRQGCRECLVTVPKIIEVSTDPVGADEYGEVQGGRLVLNGYLYPLFEHQKGILDQHIPKDPKDPKPWKTRIAHAMGNMFSEFQEEEVKILIFTDYDDVNEQTEETVLRECFVLPLLHERECAYPHKIQGLLLASNTPAWGVYQRIGMFQIEGDIIRLPLAERLGEQKQPGTYGMGARLVECHDDEICRPDGEMMCAFMGAMGDPGDDGVPSHGRDGHGRYTITII</sequence>
<dbReference type="AlphaFoldDB" id="A0A1W2TSZ9"/>
<dbReference type="InterPro" id="IPR010730">
    <property type="entry name" value="HET"/>
</dbReference>
<dbReference type="OMA" id="HERECAY"/>
<dbReference type="EMBL" id="DF977514">
    <property type="protein sequence ID" value="GAP91688.2"/>
    <property type="molecule type" value="Genomic_DNA"/>
</dbReference>
<dbReference type="PANTHER" id="PTHR33112:SF10">
    <property type="entry name" value="TOL"/>
    <property type="match status" value="1"/>
</dbReference>
<protein>
    <submittedName>
        <fullName evidence="2">Putative heterokaryon incompatibility protein</fullName>
    </submittedName>
</protein>
<name>A0A1W2TSZ9_ROSNE</name>
<evidence type="ECO:0000259" key="1">
    <source>
        <dbReference type="Pfam" id="PF06985"/>
    </source>
</evidence>
<dbReference type="STRING" id="77044.A0A1W2TSZ9"/>
<accession>A0A1W2TSZ9</accession>
<evidence type="ECO:0000313" key="3">
    <source>
        <dbReference type="Proteomes" id="UP000054516"/>
    </source>
</evidence>
<dbReference type="Pfam" id="PF06985">
    <property type="entry name" value="HET"/>
    <property type="match status" value="1"/>
</dbReference>
<dbReference type="OrthoDB" id="5362512at2759"/>
<reference evidence="2" key="1">
    <citation type="submission" date="2016-03" db="EMBL/GenBank/DDBJ databases">
        <title>Draft genome sequence of Rosellinia necatrix.</title>
        <authorList>
            <person name="Kanematsu S."/>
        </authorList>
    </citation>
    <scope>NUCLEOTIDE SEQUENCE [LARGE SCALE GENOMIC DNA]</scope>
    <source>
        <strain evidence="2">W97</strain>
    </source>
</reference>
<dbReference type="PANTHER" id="PTHR33112">
    <property type="entry name" value="DOMAIN PROTEIN, PUTATIVE-RELATED"/>
    <property type="match status" value="1"/>
</dbReference>